<organism evidence="2 3">
    <name type="scientific">Prochlorococcus marinus (strain MIT 9515)</name>
    <dbReference type="NCBI Taxonomy" id="167542"/>
    <lineage>
        <taxon>Bacteria</taxon>
        <taxon>Bacillati</taxon>
        <taxon>Cyanobacteriota</taxon>
        <taxon>Cyanophyceae</taxon>
        <taxon>Synechococcales</taxon>
        <taxon>Prochlorococcaceae</taxon>
        <taxon>Prochlorococcus</taxon>
    </lineage>
</organism>
<evidence type="ECO:0000313" key="2">
    <source>
        <dbReference type="EMBL" id="ABM72626.1"/>
    </source>
</evidence>
<keyword evidence="1" id="KW-0472">Membrane</keyword>
<evidence type="ECO:0000256" key="1">
    <source>
        <dbReference type="SAM" id="Phobius"/>
    </source>
</evidence>
<name>A2BXW5_PROM5</name>
<dbReference type="KEGG" id="pmc:P9515_14191"/>
<evidence type="ECO:0000313" key="3">
    <source>
        <dbReference type="Proteomes" id="UP000001589"/>
    </source>
</evidence>
<dbReference type="EMBL" id="CP000552">
    <property type="protein sequence ID" value="ABM72626.1"/>
    <property type="molecule type" value="Genomic_DNA"/>
</dbReference>
<proteinExistence type="predicted"/>
<evidence type="ECO:0008006" key="4">
    <source>
        <dbReference type="Google" id="ProtNLM"/>
    </source>
</evidence>
<accession>A2BXW5</accession>
<reference evidence="2 3" key="1">
    <citation type="journal article" date="2007" name="PLoS Genet.">
        <title>Patterns and implications of gene gain and loss in the evolution of Prochlorococcus.</title>
        <authorList>
            <person name="Kettler G.C."/>
            <person name="Martiny A.C."/>
            <person name="Huang K."/>
            <person name="Zucker J."/>
            <person name="Coleman M.L."/>
            <person name="Rodrigue S."/>
            <person name="Chen F."/>
            <person name="Lapidus A."/>
            <person name="Ferriera S."/>
            <person name="Johnson J."/>
            <person name="Steglich C."/>
            <person name="Church G.M."/>
            <person name="Richardson P."/>
            <person name="Chisholm S.W."/>
        </authorList>
    </citation>
    <scope>NUCLEOTIDE SEQUENCE [LARGE SCALE GENOMIC DNA]</scope>
    <source>
        <strain evidence="2 3">MIT 9515</strain>
    </source>
</reference>
<dbReference type="AlphaFoldDB" id="A2BXW5"/>
<sequence>MYGKKVFKLNKLTNLVFRKYFALAFILWILNFVFIRLLFYFGVNKNISALVVIPLLVLISYFFQKRYVFK</sequence>
<dbReference type="HOGENOM" id="CLU_2754659_0_0_3"/>
<gene>
    <name evidence="2" type="ordered locus">P9515_14191</name>
</gene>
<keyword evidence="1" id="KW-0812">Transmembrane</keyword>
<dbReference type="Proteomes" id="UP000001589">
    <property type="component" value="Chromosome"/>
</dbReference>
<protein>
    <recommendedName>
        <fullName evidence="4">GtrA-like protein domain-containing protein</fullName>
    </recommendedName>
</protein>
<feature type="transmembrane region" description="Helical" evidence="1">
    <location>
        <begin position="47"/>
        <end position="63"/>
    </location>
</feature>
<keyword evidence="1" id="KW-1133">Transmembrane helix</keyword>
<feature type="transmembrane region" description="Helical" evidence="1">
    <location>
        <begin position="20"/>
        <end position="41"/>
    </location>
</feature>